<protein>
    <submittedName>
        <fullName evidence="1">Uncharacterized protein</fullName>
    </submittedName>
</protein>
<organism evidence="1 2">
    <name type="scientific">Pseudomonas fluorescens</name>
    <dbReference type="NCBI Taxonomy" id="294"/>
    <lineage>
        <taxon>Bacteria</taxon>
        <taxon>Pseudomonadati</taxon>
        <taxon>Pseudomonadota</taxon>
        <taxon>Gammaproteobacteria</taxon>
        <taxon>Pseudomonadales</taxon>
        <taxon>Pseudomonadaceae</taxon>
        <taxon>Pseudomonas</taxon>
    </lineage>
</organism>
<sequence length="72" mass="7759">MGWTIRGVQTFIRFVQVNVATPLTAGAGLLAIEAMRCVWADAFASKPAPTGVVVIQCRRLRVSDGNSPNCLR</sequence>
<name>A0A5E7PUF9_PSEFL</name>
<accession>A0A5E7PUF9</accession>
<gene>
    <name evidence="1" type="ORF">PS854_05484</name>
</gene>
<evidence type="ECO:0000313" key="1">
    <source>
        <dbReference type="EMBL" id="VVP53442.1"/>
    </source>
</evidence>
<reference evidence="1 2" key="1">
    <citation type="submission" date="2019-09" db="EMBL/GenBank/DDBJ databases">
        <authorList>
            <person name="Chandra G."/>
            <person name="Truman W A."/>
        </authorList>
    </citation>
    <scope>NUCLEOTIDE SEQUENCE [LARGE SCALE GENOMIC DNA]</scope>
    <source>
        <strain evidence="1">PS854</strain>
    </source>
</reference>
<dbReference type="Proteomes" id="UP000327111">
    <property type="component" value="Unassembled WGS sequence"/>
</dbReference>
<proteinExistence type="predicted"/>
<dbReference type="EMBL" id="CABVIF010000017">
    <property type="protein sequence ID" value="VVP53442.1"/>
    <property type="molecule type" value="Genomic_DNA"/>
</dbReference>
<dbReference type="AlphaFoldDB" id="A0A5E7PUF9"/>
<evidence type="ECO:0000313" key="2">
    <source>
        <dbReference type="Proteomes" id="UP000327111"/>
    </source>
</evidence>